<feature type="region of interest" description="Disordered" evidence="1">
    <location>
        <begin position="105"/>
        <end position="135"/>
    </location>
</feature>
<feature type="compositionally biased region" description="Basic and acidic residues" evidence="1">
    <location>
        <begin position="108"/>
        <end position="135"/>
    </location>
</feature>
<accession>A0A0F9W2W6</accession>
<comment type="caution">
    <text evidence="2">The sequence shown here is derived from an EMBL/GenBank/DDBJ whole genome shotgun (WGS) entry which is preliminary data.</text>
</comment>
<dbReference type="AlphaFoldDB" id="A0A0F9W2W6"/>
<reference evidence="2" key="1">
    <citation type="journal article" date="2015" name="Nature">
        <title>Complex archaea that bridge the gap between prokaryotes and eukaryotes.</title>
        <authorList>
            <person name="Spang A."/>
            <person name="Saw J.H."/>
            <person name="Jorgensen S.L."/>
            <person name="Zaremba-Niedzwiedzka K."/>
            <person name="Martijn J."/>
            <person name="Lind A.E."/>
            <person name="van Eijk R."/>
            <person name="Schleper C."/>
            <person name="Guy L."/>
            <person name="Ettema T.J."/>
        </authorList>
    </citation>
    <scope>NUCLEOTIDE SEQUENCE</scope>
</reference>
<evidence type="ECO:0000313" key="2">
    <source>
        <dbReference type="EMBL" id="KKN80001.1"/>
    </source>
</evidence>
<proteinExistence type="predicted"/>
<protein>
    <submittedName>
        <fullName evidence="2">Uncharacterized protein</fullName>
    </submittedName>
</protein>
<organism evidence="2">
    <name type="scientific">marine sediment metagenome</name>
    <dbReference type="NCBI Taxonomy" id="412755"/>
    <lineage>
        <taxon>unclassified sequences</taxon>
        <taxon>metagenomes</taxon>
        <taxon>ecological metagenomes</taxon>
    </lineage>
</organism>
<name>A0A0F9W2W6_9ZZZZ</name>
<evidence type="ECO:0000256" key="1">
    <source>
        <dbReference type="SAM" id="MobiDB-lite"/>
    </source>
</evidence>
<gene>
    <name evidence="2" type="ORF">LCGC14_0335090</name>
</gene>
<sequence>MKDKHKRTILRLELEVEASKKAVDAAAGEIVDLRTSFLEAQKEAEEAISERDEAKEELEEVRLDATNEHEELSGKVKAAKAELAGQKILLDEAVGAVKQSIIETEEARDERDGVQTENEELRQTLSSEREDWRRERGTLEFRVSEAESQAALAAERHQRLGG</sequence>
<dbReference type="EMBL" id="LAZR01000239">
    <property type="protein sequence ID" value="KKN80001.1"/>
    <property type="molecule type" value="Genomic_DNA"/>
</dbReference>